<reference evidence="1" key="1">
    <citation type="submission" date="2020-11" db="EMBL/GenBank/DDBJ databases">
        <authorList>
            <person name="Whitehead M."/>
        </authorList>
    </citation>
    <scope>NUCLEOTIDE SEQUENCE</scope>
    <source>
        <strain evidence="1">EGII</strain>
    </source>
</reference>
<name>A0A811UEY0_CERCA</name>
<protein>
    <submittedName>
        <fullName evidence="1">(Mediterranean fruit fly) hypothetical protein</fullName>
    </submittedName>
</protein>
<sequence>MYSSGFHCPELYGPKSITGDLSLVHIKPYAQIEGEAGQSLPSALDKYLGEVFDWGILASLWNQSYRCTLVAFKNRRALRLRHNSDICPLNGIGANNSPRVPGSISVLRLMDCGGSIDY</sequence>
<evidence type="ECO:0000313" key="2">
    <source>
        <dbReference type="Proteomes" id="UP000606786"/>
    </source>
</evidence>
<comment type="caution">
    <text evidence="1">The sequence shown here is derived from an EMBL/GenBank/DDBJ whole genome shotgun (WGS) entry which is preliminary data.</text>
</comment>
<gene>
    <name evidence="1" type="ORF">CCAP1982_LOCUS4497</name>
</gene>
<dbReference type="AlphaFoldDB" id="A0A811UEY0"/>
<dbReference type="EMBL" id="CAJHJT010000001">
    <property type="protein sequence ID" value="CAD6995793.1"/>
    <property type="molecule type" value="Genomic_DNA"/>
</dbReference>
<organism evidence="1 2">
    <name type="scientific">Ceratitis capitata</name>
    <name type="common">Mediterranean fruit fly</name>
    <name type="synonym">Tephritis capitata</name>
    <dbReference type="NCBI Taxonomy" id="7213"/>
    <lineage>
        <taxon>Eukaryota</taxon>
        <taxon>Metazoa</taxon>
        <taxon>Ecdysozoa</taxon>
        <taxon>Arthropoda</taxon>
        <taxon>Hexapoda</taxon>
        <taxon>Insecta</taxon>
        <taxon>Pterygota</taxon>
        <taxon>Neoptera</taxon>
        <taxon>Endopterygota</taxon>
        <taxon>Diptera</taxon>
        <taxon>Brachycera</taxon>
        <taxon>Muscomorpha</taxon>
        <taxon>Tephritoidea</taxon>
        <taxon>Tephritidae</taxon>
        <taxon>Ceratitis</taxon>
        <taxon>Ceratitis</taxon>
    </lineage>
</organism>
<dbReference type="Proteomes" id="UP000606786">
    <property type="component" value="Unassembled WGS sequence"/>
</dbReference>
<keyword evidence="2" id="KW-1185">Reference proteome</keyword>
<proteinExistence type="predicted"/>
<accession>A0A811UEY0</accession>
<evidence type="ECO:0000313" key="1">
    <source>
        <dbReference type="EMBL" id="CAD6995793.1"/>
    </source>
</evidence>